<dbReference type="InterPro" id="IPR018310">
    <property type="entry name" value="Put_endonuclease_Z1-dom"/>
</dbReference>
<dbReference type="RefSeq" id="WP_167268508.1">
    <property type="nucleotide sequence ID" value="NZ_JAASQJ010000001.1"/>
</dbReference>
<evidence type="ECO:0000313" key="2">
    <source>
        <dbReference type="EMBL" id="NIJ52308.1"/>
    </source>
</evidence>
<gene>
    <name evidence="2" type="ORF">FHS68_001464</name>
</gene>
<proteinExistence type="predicted"/>
<dbReference type="Proteomes" id="UP001179181">
    <property type="component" value="Unassembled WGS sequence"/>
</dbReference>
<dbReference type="InterPro" id="IPR027417">
    <property type="entry name" value="P-loop_NTPase"/>
</dbReference>
<name>A0ABX0UH17_9BACT</name>
<evidence type="ECO:0000313" key="3">
    <source>
        <dbReference type="Proteomes" id="UP001179181"/>
    </source>
</evidence>
<comment type="caution">
    <text evidence="2">The sequence shown here is derived from an EMBL/GenBank/DDBJ whole genome shotgun (WGS) entry which is preliminary data.</text>
</comment>
<dbReference type="SUPFAM" id="SSF52540">
    <property type="entry name" value="P-loop containing nucleoside triphosphate hydrolases"/>
    <property type="match status" value="1"/>
</dbReference>
<reference evidence="2 3" key="1">
    <citation type="submission" date="2020-03" db="EMBL/GenBank/DDBJ databases">
        <title>Genomic Encyclopedia of Type Strains, Phase IV (KMG-IV): sequencing the most valuable type-strain genomes for metagenomic binning, comparative biology and taxonomic classification.</title>
        <authorList>
            <person name="Goeker M."/>
        </authorList>
    </citation>
    <scope>NUCLEOTIDE SEQUENCE [LARGE SCALE GENOMIC DNA]</scope>
    <source>
        <strain evidence="2 3">DSM 102865</strain>
    </source>
</reference>
<organism evidence="2 3">
    <name type="scientific">Dyadobacter arcticus</name>
    <dbReference type="NCBI Taxonomy" id="1078754"/>
    <lineage>
        <taxon>Bacteria</taxon>
        <taxon>Pseudomonadati</taxon>
        <taxon>Bacteroidota</taxon>
        <taxon>Cytophagia</taxon>
        <taxon>Cytophagales</taxon>
        <taxon>Spirosomataceae</taxon>
        <taxon>Dyadobacter</taxon>
    </lineage>
</organism>
<sequence>METKSYQVLLEFISAKLRKIDGVLPKGKIAEEIMNTRVLIDAIGSENFAILLSLSNFTVPGTDDLLKLSRELETHFDVKMDSGFLIQGEEQRERDTTWWTSISKQRSKNYYWNRLQKYLETSLPPDVIRTLDVDTDMVMNNLESPSVSDFSRYGMVVGHVQSGKTGNFSALICKAADSGYKFIVVISGDKNILRTQTQERLNETFVGQTEGIQVGAGKGNASKELLPISLTTIERDFNKRDADKSAQGLNFDNVSVPILIVIKKNTSTLNSVIEWLQKQYRNNVIDHAMLVVDDESDYASINTKDNEDPTAINRKLRTLISLFHKSAYVAYTATPYANIFIDHEVETAAYGRDLFPKDFIYALDAPSNYFGARRFFLDPKRSNLVKISDWAEVLPLKHKSDFEVVSLPESMLDAIRAFTLVISIRHLRGQDEKHNSMLIHATRFTDVHIRLSKRVEDYLTSIKEAVTVYGKLPNAVAQNALLQDLQKTFDTHYKYIELSFHQVLGKLAEIAETIVVREVHQKTSVPLEYRKDTPTNAIVIGGTSLSRGFTLVDLSVSYFLRSTIFYDTLMQMARWFGYRPGFEDLCRVFMPKTRMDDFAEVISSTEELFDDFKVMSEAKMTPSDFGLAVRENPNSFLQVTARNKLKNVKVLNHSMQLDGRLKETSYLLWTKTDIKHNVDAIKKLIMKLGTPEEVEKSLIWRQIDKGRILEFLGTYRTYGNDRLGLTSRMPIAFIEKYALERNTDWDISLHSGEGDEFHIGAHKVKKQKRRFNRHSGHLELQNRQVSSGSAEAIGIEDPELRKSVANSRGKTRILLSRPLLMLHILEESDAKEEANTVNDLNIPIKEIAAFGVSFPGNAAKKGESITLRINTVYYQNILKDIEQNEGFDD</sequence>
<accession>A0ABX0UH17</accession>
<feature type="domain" description="Putative endonuclease Z1" evidence="1">
    <location>
        <begin position="410"/>
        <end position="635"/>
    </location>
</feature>
<protein>
    <recommendedName>
        <fullName evidence="1">Putative endonuclease Z1 domain-containing protein</fullName>
    </recommendedName>
</protein>
<evidence type="ECO:0000259" key="1">
    <source>
        <dbReference type="Pfam" id="PF10593"/>
    </source>
</evidence>
<dbReference type="EMBL" id="JAASQJ010000001">
    <property type="protein sequence ID" value="NIJ52308.1"/>
    <property type="molecule type" value="Genomic_DNA"/>
</dbReference>
<keyword evidence="3" id="KW-1185">Reference proteome</keyword>
<dbReference type="Pfam" id="PF10593">
    <property type="entry name" value="Z1"/>
    <property type="match status" value="1"/>
</dbReference>